<gene>
    <name evidence="1" type="ordered locus">Cwoe_0141</name>
</gene>
<protein>
    <recommendedName>
        <fullName evidence="3">Ribbon-helix-helix protein CopG domain-containing protein</fullName>
    </recommendedName>
</protein>
<dbReference type="EMBL" id="CP001854">
    <property type="protein sequence ID" value="ADB48577.1"/>
    <property type="molecule type" value="Genomic_DNA"/>
</dbReference>
<dbReference type="HOGENOM" id="CLU_2449527_0_0_11"/>
<dbReference type="Proteomes" id="UP000008229">
    <property type="component" value="Chromosome"/>
</dbReference>
<organism evidence="1 2">
    <name type="scientific">Conexibacter woesei (strain DSM 14684 / CCUG 47730 / CIP 108061 / JCM 11494 / NBRC 100937 / ID131577)</name>
    <dbReference type="NCBI Taxonomy" id="469383"/>
    <lineage>
        <taxon>Bacteria</taxon>
        <taxon>Bacillati</taxon>
        <taxon>Actinomycetota</taxon>
        <taxon>Thermoleophilia</taxon>
        <taxon>Solirubrobacterales</taxon>
        <taxon>Conexibacteraceae</taxon>
        <taxon>Conexibacter</taxon>
    </lineage>
</organism>
<reference evidence="2" key="2">
    <citation type="submission" date="2010-01" db="EMBL/GenBank/DDBJ databases">
        <title>The complete genome of Conexibacter woesei DSM 14684.</title>
        <authorList>
            <consortium name="US DOE Joint Genome Institute (JGI-PGF)"/>
            <person name="Lucas S."/>
            <person name="Copeland A."/>
            <person name="Lapidus A."/>
            <person name="Glavina del Rio T."/>
            <person name="Dalin E."/>
            <person name="Tice H."/>
            <person name="Bruce D."/>
            <person name="Goodwin L."/>
            <person name="Pitluck S."/>
            <person name="Kyrpides N."/>
            <person name="Mavromatis K."/>
            <person name="Ivanova N."/>
            <person name="Mikhailova N."/>
            <person name="Chertkov O."/>
            <person name="Brettin T."/>
            <person name="Detter J.C."/>
            <person name="Han C."/>
            <person name="Larimer F."/>
            <person name="Land M."/>
            <person name="Hauser L."/>
            <person name="Markowitz V."/>
            <person name="Cheng J.-F."/>
            <person name="Hugenholtz P."/>
            <person name="Woyke T."/>
            <person name="Wu D."/>
            <person name="Pukall R."/>
            <person name="Steenblock K."/>
            <person name="Schneider S."/>
            <person name="Klenk H.-P."/>
            <person name="Eisen J.A."/>
        </authorList>
    </citation>
    <scope>NUCLEOTIDE SEQUENCE [LARGE SCALE GENOMIC DNA]</scope>
    <source>
        <strain evidence="2">DSM 14684 / CIP 108061 / JCM 11494 / NBRC 100937 / ID131577</strain>
    </source>
</reference>
<keyword evidence="2" id="KW-1185">Reference proteome</keyword>
<accession>D3F4Z9</accession>
<evidence type="ECO:0000313" key="2">
    <source>
        <dbReference type="Proteomes" id="UP000008229"/>
    </source>
</evidence>
<dbReference type="KEGG" id="cwo:Cwoe_0141"/>
<evidence type="ECO:0008006" key="3">
    <source>
        <dbReference type="Google" id="ProtNLM"/>
    </source>
</evidence>
<dbReference type="OrthoDB" id="9807959at2"/>
<dbReference type="RefSeq" id="WP_012931630.1">
    <property type="nucleotide sequence ID" value="NC_013739.1"/>
</dbReference>
<reference evidence="1 2" key="1">
    <citation type="journal article" date="2010" name="Stand. Genomic Sci.">
        <title>Complete genome sequence of Conexibacter woesei type strain (ID131577).</title>
        <authorList>
            <person name="Pukall R."/>
            <person name="Lapidus A."/>
            <person name="Glavina Del Rio T."/>
            <person name="Copeland A."/>
            <person name="Tice H."/>
            <person name="Cheng J.-F."/>
            <person name="Lucas S."/>
            <person name="Chen F."/>
            <person name="Nolan M."/>
            <person name="Bruce D."/>
            <person name="Goodwin L."/>
            <person name="Pitluck S."/>
            <person name="Mavromatis K."/>
            <person name="Ivanova N."/>
            <person name="Ovchinnikova G."/>
            <person name="Pati A."/>
            <person name="Chen A."/>
            <person name="Palaniappan K."/>
            <person name="Land M."/>
            <person name="Hauser L."/>
            <person name="Chang Y.-J."/>
            <person name="Jeffries C.D."/>
            <person name="Chain P."/>
            <person name="Meincke L."/>
            <person name="Sims D."/>
            <person name="Brettin T."/>
            <person name="Detter J.C."/>
            <person name="Rohde M."/>
            <person name="Goeker M."/>
            <person name="Bristow J."/>
            <person name="Eisen J.A."/>
            <person name="Markowitz V."/>
            <person name="Kyrpides N.C."/>
            <person name="Klenk H.-P."/>
            <person name="Hugenholtz P."/>
        </authorList>
    </citation>
    <scope>NUCLEOTIDE SEQUENCE [LARGE SCALE GENOMIC DNA]</scope>
    <source>
        <strain evidence="2">DSM 14684 / CIP 108061 / JCM 11494 / NBRC 100937 / ID131577</strain>
    </source>
</reference>
<evidence type="ECO:0000313" key="1">
    <source>
        <dbReference type="EMBL" id="ADB48577.1"/>
    </source>
</evidence>
<sequence>MAKVLVTIEDPLLKRIDRTVRERGLTRSGYLSELARRDLDAQLGPGADPQVRAALRRMQDLVAGLDVRSDEDTTSLLRRTRDERLDQLG</sequence>
<proteinExistence type="predicted"/>
<name>D3F4Z9_CONWI</name>
<dbReference type="STRING" id="469383.Cwoe_0141"/>
<dbReference type="AlphaFoldDB" id="D3F4Z9"/>